<dbReference type="Pfam" id="PF26639">
    <property type="entry name" value="Het-6_barrel"/>
    <property type="match status" value="1"/>
</dbReference>
<dbReference type="OrthoDB" id="2157530at2759"/>
<evidence type="ECO:0000313" key="3">
    <source>
        <dbReference type="Proteomes" id="UP000053259"/>
    </source>
</evidence>
<dbReference type="STRING" id="253628.A0A0D2AGH5"/>
<proteinExistence type="predicted"/>
<dbReference type="GeneID" id="27311167"/>
<keyword evidence="3" id="KW-1185">Reference proteome</keyword>
<dbReference type="PANTHER" id="PTHR24148:SF64">
    <property type="entry name" value="HETEROKARYON INCOMPATIBILITY DOMAIN-CONTAINING PROTEIN"/>
    <property type="match status" value="1"/>
</dbReference>
<gene>
    <name evidence="2" type="ORF">PV09_03194</name>
</gene>
<evidence type="ECO:0000259" key="1">
    <source>
        <dbReference type="Pfam" id="PF06985"/>
    </source>
</evidence>
<dbReference type="AlphaFoldDB" id="A0A0D2AGH5"/>
<reference evidence="2 3" key="1">
    <citation type="submission" date="2015-01" db="EMBL/GenBank/DDBJ databases">
        <title>The Genome Sequence of Ochroconis gallopava CBS43764.</title>
        <authorList>
            <consortium name="The Broad Institute Genomics Platform"/>
            <person name="Cuomo C."/>
            <person name="de Hoog S."/>
            <person name="Gorbushina A."/>
            <person name="Stielow B."/>
            <person name="Teixiera M."/>
            <person name="Abouelleil A."/>
            <person name="Chapman S.B."/>
            <person name="Priest M."/>
            <person name="Young S.K."/>
            <person name="Wortman J."/>
            <person name="Nusbaum C."/>
            <person name="Birren B."/>
        </authorList>
    </citation>
    <scope>NUCLEOTIDE SEQUENCE [LARGE SCALE GENOMIC DNA]</scope>
    <source>
        <strain evidence="2 3">CBS 43764</strain>
    </source>
</reference>
<dbReference type="PANTHER" id="PTHR24148">
    <property type="entry name" value="ANKYRIN REPEAT DOMAIN-CONTAINING PROTEIN 39 HOMOLOG-RELATED"/>
    <property type="match status" value="1"/>
</dbReference>
<accession>A0A0D2AGH5</accession>
<feature type="domain" description="Heterokaryon incompatibility" evidence="1">
    <location>
        <begin position="46"/>
        <end position="199"/>
    </location>
</feature>
<name>A0A0D2AGH5_9PEZI</name>
<dbReference type="InParanoid" id="A0A0D2AGH5"/>
<evidence type="ECO:0000313" key="2">
    <source>
        <dbReference type="EMBL" id="KIW06013.1"/>
    </source>
</evidence>
<protein>
    <recommendedName>
        <fullName evidence="1">Heterokaryon incompatibility domain-containing protein</fullName>
    </recommendedName>
</protein>
<dbReference type="Proteomes" id="UP000053259">
    <property type="component" value="Unassembled WGS sequence"/>
</dbReference>
<dbReference type="InterPro" id="IPR010730">
    <property type="entry name" value="HET"/>
</dbReference>
<organism evidence="2 3">
    <name type="scientific">Verruconis gallopava</name>
    <dbReference type="NCBI Taxonomy" id="253628"/>
    <lineage>
        <taxon>Eukaryota</taxon>
        <taxon>Fungi</taxon>
        <taxon>Dikarya</taxon>
        <taxon>Ascomycota</taxon>
        <taxon>Pezizomycotina</taxon>
        <taxon>Dothideomycetes</taxon>
        <taxon>Pleosporomycetidae</taxon>
        <taxon>Venturiales</taxon>
        <taxon>Sympoventuriaceae</taxon>
        <taxon>Verruconis</taxon>
    </lineage>
</organism>
<dbReference type="HOGENOM" id="CLU_004184_7_3_1"/>
<dbReference type="EMBL" id="KN847536">
    <property type="protein sequence ID" value="KIW06013.1"/>
    <property type="molecule type" value="Genomic_DNA"/>
</dbReference>
<dbReference type="InterPro" id="IPR052895">
    <property type="entry name" value="HetReg/Transcr_Mod"/>
</dbReference>
<dbReference type="Pfam" id="PF06985">
    <property type="entry name" value="HET"/>
    <property type="match status" value="1"/>
</dbReference>
<sequence>MDELYASLPAKDPGAIRILEIQPGAFESDIILSLQSASLHDPNVYYEALSYTWGDPGDTEAIFCDGVSFRATRNLYVALRRLRENKRYRIWADALCINQSDNDEKAVQVKQMLQVYKQAKVVWMHMGAESEVEYEDKLFELMISLDRVLNRFEEQEEASVIRASDFPALGLPPLEDNSWFMWQKLLANPYFTRLWVIQEFAVSNPLYIMYGTKYFPWWNLYHISARMQKHGIGEENRAMSDPRVGLAAVQGKNGLGNLYKCHFSYHEGIPLKIGFLLWLARFVNCSEPKDKIFGILGIAGDICHEDPDFDVRYSDDESLSALFLRTARGMIRTKASHTLDLLFEGGTAHNERKKDLPSWIPDWTSRRAGSPLGGLAESAGYHAADHLELYVELEGKILRVRGKVVDRISHLSSEFRPDTQTEHDDLYYGIAVVKWLREVFDIAKAVWPGIFFNEEKREAKESLWRTLICNKTHNDGPAPAEYAGSFEHLLVRQRFVEDELGRIKDESKLMIYDETAQYRRADAKSLPYRLALQNTMYTKKFCVTKELGMMGMVPGRAEVGDCVVVIAGSPVPFIFRELALENESDSNWKLIQECYIHDVMDGKYAMVDDPKLDYMMIA</sequence>
<dbReference type="RefSeq" id="XP_016215882.1">
    <property type="nucleotide sequence ID" value="XM_016356359.1"/>
</dbReference>
<dbReference type="VEuPathDB" id="FungiDB:PV09_03194"/>